<dbReference type="EMBL" id="BSDZ01000023">
    <property type="protein sequence ID" value="GLI65268.1"/>
    <property type="molecule type" value="Genomic_DNA"/>
</dbReference>
<proteinExistence type="predicted"/>
<protein>
    <submittedName>
        <fullName evidence="4">Uncharacterized protein</fullName>
    </submittedName>
</protein>
<keyword evidence="1" id="KW-0880">Kelch repeat</keyword>
<evidence type="ECO:0000256" key="3">
    <source>
        <dbReference type="SAM" id="MobiDB-lite"/>
    </source>
</evidence>
<dbReference type="SUPFAM" id="SSF50965">
    <property type="entry name" value="Galactose oxidase, central domain"/>
    <property type="match status" value="1"/>
</dbReference>
<evidence type="ECO:0000313" key="4">
    <source>
        <dbReference type="EMBL" id="GLI65268.1"/>
    </source>
</evidence>
<reference evidence="4 5" key="1">
    <citation type="journal article" date="2023" name="IScience">
        <title>Expanded male sex-determining region conserved during the evolution of homothallism in the green alga Volvox.</title>
        <authorList>
            <person name="Yamamoto K."/>
            <person name="Matsuzaki R."/>
            <person name="Mahakham W."/>
            <person name="Heman W."/>
            <person name="Sekimoto H."/>
            <person name="Kawachi M."/>
            <person name="Minakuchi Y."/>
            <person name="Toyoda A."/>
            <person name="Nozaki H."/>
        </authorList>
    </citation>
    <scope>NUCLEOTIDE SEQUENCE [LARGE SCALE GENOMIC DNA]</scope>
    <source>
        <strain evidence="4 5">NIES-4468</strain>
    </source>
</reference>
<feature type="region of interest" description="Disordered" evidence="3">
    <location>
        <begin position="264"/>
        <end position="290"/>
    </location>
</feature>
<dbReference type="InterPro" id="IPR015915">
    <property type="entry name" value="Kelch-typ_b-propeller"/>
</dbReference>
<dbReference type="PANTHER" id="PTHR46093:SF18">
    <property type="entry name" value="FIBRONECTIN TYPE-III DOMAIN-CONTAINING PROTEIN"/>
    <property type="match status" value="1"/>
</dbReference>
<keyword evidence="5" id="KW-1185">Reference proteome</keyword>
<evidence type="ECO:0000256" key="1">
    <source>
        <dbReference type="ARBA" id="ARBA00022441"/>
    </source>
</evidence>
<dbReference type="InterPro" id="IPR006652">
    <property type="entry name" value="Kelch_1"/>
</dbReference>
<evidence type="ECO:0000313" key="5">
    <source>
        <dbReference type="Proteomes" id="UP001165090"/>
    </source>
</evidence>
<dbReference type="SUPFAM" id="SSF117281">
    <property type="entry name" value="Kelch motif"/>
    <property type="match status" value="1"/>
</dbReference>
<organism evidence="4 5">
    <name type="scientific">Volvox africanus</name>
    <dbReference type="NCBI Taxonomy" id="51714"/>
    <lineage>
        <taxon>Eukaryota</taxon>
        <taxon>Viridiplantae</taxon>
        <taxon>Chlorophyta</taxon>
        <taxon>core chlorophytes</taxon>
        <taxon>Chlorophyceae</taxon>
        <taxon>CS clade</taxon>
        <taxon>Chlamydomonadales</taxon>
        <taxon>Volvocaceae</taxon>
        <taxon>Volvox</taxon>
    </lineage>
</organism>
<gene>
    <name evidence="4" type="ORF">VaNZ11_008758</name>
</gene>
<comment type="caution">
    <text evidence="4">The sequence shown here is derived from an EMBL/GenBank/DDBJ whole genome shotgun (WGS) entry which is preliminary data.</text>
</comment>
<accession>A0ABQ5S5T6</accession>
<evidence type="ECO:0000256" key="2">
    <source>
        <dbReference type="ARBA" id="ARBA00022737"/>
    </source>
</evidence>
<dbReference type="PANTHER" id="PTHR46093">
    <property type="entry name" value="ACYL-COA-BINDING DOMAIN-CONTAINING PROTEIN 5"/>
    <property type="match status" value="1"/>
</dbReference>
<name>A0ABQ5S5T6_9CHLO</name>
<dbReference type="Proteomes" id="UP001165090">
    <property type="component" value="Unassembled WGS sequence"/>
</dbReference>
<sequence>MVSIKVTFTPAAVRPGCRPSPPRSGACAAPLPAWHPHEVIMLGGYTESWGDGRERRTAVSSSLPGPAVPRRAPTMEAWTFESADGGRWHPVPYAAGSPVPQPRLTSQAVVVGSELWLVGGWDPSAPPDTPQFLNDVWVLDLQSNRWTQVEVEAGQEGGEELARISRFTMLALSDGRLLLHTHRCDDHVLLLDPRVGGAGDKGALAMESANAGTATVENSNRGQKSRRRVILTKVPVHGAQPGCACSPASRGLHSLTAAAAPIPHLSQQHQKQREGRGQAQGLQAPAAEGKATSGNDITALYLYGGAPQSGPMFDDLWLLDSGSMTWRQLSPEGRTPAARCSHVAGAINDSDGDGGGTAGRYLIFIGGSYYARPGQLQPLDDVIVYDTQSNRWLEVEIEGPRPSPRNAAVMVPLRTEGSSGDGGGGSSGGDRFVLHGGWRPFTETYDDTYIVTVTAAMEGER</sequence>
<dbReference type="Gene3D" id="2.120.10.80">
    <property type="entry name" value="Kelch-type beta propeller"/>
    <property type="match status" value="2"/>
</dbReference>
<dbReference type="InterPro" id="IPR011043">
    <property type="entry name" value="Gal_Oxase/kelch_b-propeller"/>
</dbReference>
<keyword evidence="2" id="KW-0677">Repeat</keyword>
<dbReference type="Pfam" id="PF01344">
    <property type="entry name" value="Kelch_1"/>
    <property type="match status" value="1"/>
</dbReference>
<dbReference type="Pfam" id="PF24681">
    <property type="entry name" value="Kelch_KLHDC2_KLHL20_DRC7"/>
    <property type="match status" value="1"/>
</dbReference>